<dbReference type="FunFam" id="3.40.50.2000:FF:000036">
    <property type="entry name" value="Alpha,alpha-trehalose-phosphate synthase subunit Tps2"/>
    <property type="match status" value="1"/>
</dbReference>
<dbReference type="GO" id="GO:0005829">
    <property type="term" value="C:cytosol"/>
    <property type="evidence" value="ECO:0007669"/>
    <property type="project" value="TreeGrafter"/>
</dbReference>
<dbReference type="SUPFAM" id="SSF53756">
    <property type="entry name" value="UDP-Glycosyltransferase/glycogen phosphorylase"/>
    <property type="match status" value="1"/>
</dbReference>
<evidence type="ECO:0000256" key="2">
    <source>
        <dbReference type="ARBA" id="ARBA00005409"/>
    </source>
</evidence>
<comment type="similarity">
    <text evidence="3">In the C-terminal section; belongs to the trehalose phosphatase family.</text>
</comment>
<dbReference type="Pfam" id="PF00982">
    <property type="entry name" value="Glyco_transf_20"/>
    <property type="match status" value="1"/>
</dbReference>
<dbReference type="CDD" id="cd03788">
    <property type="entry name" value="GT20_TPS"/>
    <property type="match status" value="1"/>
</dbReference>
<protein>
    <recommendedName>
        <fullName evidence="9">Trehalose phosphate synthase</fullName>
    </recommendedName>
</protein>
<keyword evidence="8" id="KW-1185">Reference proteome</keyword>
<dbReference type="EMBL" id="JACEFI010000002">
    <property type="protein sequence ID" value="KAH0600364.1"/>
    <property type="molecule type" value="Genomic_DNA"/>
</dbReference>
<dbReference type="GO" id="GO:0004805">
    <property type="term" value="F:trehalose-phosphatase activity"/>
    <property type="evidence" value="ECO:0007669"/>
    <property type="project" value="TreeGrafter"/>
</dbReference>
<evidence type="ECO:0008006" key="9">
    <source>
        <dbReference type="Google" id="ProtNLM"/>
    </source>
</evidence>
<dbReference type="InterPro" id="IPR023214">
    <property type="entry name" value="HAD_sf"/>
</dbReference>
<dbReference type="PANTHER" id="PTHR10788:SF15">
    <property type="entry name" value="TREHALOSE SYNTHASE COMPLEX REGULATORY SUBUNIT TPS3-RELATED"/>
    <property type="match status" value="1"/>
</dbReference>
<dbReference type="SUPFAM" id="SSF56784">
    <property type="entry name" value="HAD-like"/>
    <property type="match status" value="1"/>
</dbReference>
<dbReference type="NCBIfam" id="TIGR01484">
    <property type="entry name" value="HAD-SF-IIB"/>
    <property type="match status" value="1"/>
</dbReference>
<proteinExistence type="inferred from homology"/>
<accession>A0A9P8SBH9</accession>
<dbReference type="Pfam" id="PF02358">
    <property type="entry name" value="Trehalose_PPase"/>
    <property type="match status" value="1"/>
</dbReference>
<dbReference type="FunFam" id="3.30.70.1020:FF:000001">
    <property type="entry name" value="Alpha,alpha-trehalose-phosphate synthase [UDP-forming] 1"/>
    <property type="match status" value="1"/>
</dbReference>
<evidence type="ECO:0000256" key="3">
    <source>
        <dbReference type="ARBA" id="ARBA00006330"/>
    </source>
</evidence>
<dbReference type="GO" id="GO:0005946">
    <property type="term" value="C:alpha,alpha-trehalose-phosphate synthase complex (UDP-forming)"/>
    <property type="evidence" value="ECO:0007669"/>
    <property type="project" value="TreeGrafter"/>
</dbReference>
<dbReference type="GO" id="GO:0030234">
    <property type="term" value="F:enzyme regulator activity"/>
    <property type="evidence" value="ECO:0007669"/>
    <property type="project" value="UniProtKB-ARBA"/>
</dbReference>
<dbReference type="GO" id="GO:0003825">
    <property type="term" value="F:alpha,alpha-trehalose-phosphate synthase (UDP-forming) activity"/>
    <property type="evidence" value="ECO:0007669"/>
    <property type="project" value="TreeGrafter"/>
</dbReference>
<dbReference type="Gene3D" id="3.30.70.1020">
    <property type="entry name" value="Trehalose-6-phosphate phosphatase related protein, domain 2"/>
    <property type="match status" value="1"/>
</dbReference>
<comment type="similarity">
    <text evidence="2">In the N-terminal section; belongs to the glycosyltransferase 20 family.</text>
</comment>
<dbReference type="InterPro" id="IPR006379">
    <property type="entry name" value="HAD-SF_hydro_IIB"/>
</dbReference>
<evidence type="ECO:0000313" key="7">
    <source>
        <dbReference type="EMBL" id="KAH0600364.1"/>
    </source>
</evidence>
<dbReference type="InterPro" id="IPR001830">
    <property type="entry name" value="Glyco_trans_20"/>
</dbReference>
<dbReference type="InterPro" id="IPR003337">
    <property type="entry name" value="Trehalose_PPase"/>
</dbReference>
<dbReference type="GO" id="GO:0005992">
    <property type="term" value="P:trehalose biosynthetic process"/>
    <property type="evidence" value="ECO:0007669"/>
    <property type="project" value="InterPro"/>
</dbReference>
<dbReference type="Gene3D" id="3.40.50.2000">
    <property type="entry name" value="Glycogen Phosphorylase B"/>
    <property type="match status" value="2"/>
</dbReference>
<dbReference type="InterPro" id="IPR036412">
    <property type="entry name" value="HAD-like_sf"/>
</dbReference>
<dbReference type="Proteomes" id="UP000764110">
    <property type="component" value="Unassembled WGS sequence"/>
</dbReference>
<dbReference type="FunFam" id="3.40.50.2000:FF:000099">
    <property type="entry name" value="Alpha,alpha-trehalose phosphate synthase subunit, putative"/>
    <property type="match status" value="1"/>
</dbReference>
<organism evidence="7 8">
    <name type="scientific">Metarhizium humberi</name>
    <dbReference type="NCBI Taxonomy" id="2596975"/>
    <lineage>
        <taxon>Eukaryota</taxon>
        <taxon>Fungi</taxon>
        <taxon>Dikarya</taxon>
        <taxon>Ascomycota</taxon>
        <taxon>Pezizomycotina</taxon>
        <taxon>Sordariomycetes</taxon>
        <taxon>Hypocreomycetidae</taxon>
        <taxon>Hypocreales</taxon>
        <taxon>Clavicipitaceae</taxon>
        <taxon>Metarhizium</taxon>
    </lineage>
</organism>
<dbReference type="Gene3D" id="3.40.50.1000">
    <property type="entry name" value="HAD superfamily/HAD-like"/>
    <property type="match status" value="1"/>
</dbReference>
<dbReference type="NCBIfam" id="TIGR00685">
    <property type="entry name" value="T6PP"/>
    <property type="match status" value="1"/>
</dbReference>
<evidence type="ECO:0000256" key="4">
    <source>
        <dbReference type="ARBA" id="ARBA00022490"/>
    </source>
</evidence>
<comment type="caution">
    <text evidence="7">The sequence shown here is derived from an EMBL/GenBank/DDBJ whole genome shotgun (WGS) entry which is preliminary data.</text>
</comment>
<comment type="subcellular location">
    <subcellularLocation>
        <location evidence="1">Cytoplasm</location>
    </subcellularLocation>
</comment>
<evidence type="ECO:0000256" key="6">
    <source>
        <dbReference type="SAM" id="MobiDB-lite"/>
    </source>
</evidence>
<name>A0A9P8SBH9_9HYPO</name>
<dbReference type="PANTHER" id="PTHR10788">
    <property type="entry name" value="TREHALOSE-6-PHOSPHATE SYNTHASE"/>
    <property type="match status" value="1"/>
</dbReference>
<evidence type="ECO:0000313" key="8">
    <source>
        <dbReference type="Proteomes" id="UP000764110"/>
    </source>
</evidence>
<reference evidence="7 8" key="1">
    <citation type="submission" date="2020-07" db="EMBL/GenBank/DDBJ databases">
        <title>Metarhizium humberi genome.</title>
        <authorList>
            <person name="Lysoe E."/>
        </authorList>
    </citation>
    <scope>NUCLEOTIDE SEQUENCE [LARGE SCALE GENOMIC DNA]</scope>
    <source>
        <strain evidence="7 8">ESALQ1638</strain>
    </source>
</reference>
<keyword evidence="5" id="KW-0597">Phosphoprotein</keyword>
<keyword evidence="4" id="KW-0963">Cytoplasm</keyword>
<dbReference type="AlphaFoldDB" id="A0A9P8SBH9"/>
<sequence>MTVFVCSLFLPKTIQFNLPGTPPRRNTLQRRSKTTIPPPPLPTAPVIETQPSLFSPRPVITPPRTPTGETESPDPFANEDGLRIQFPHELGSPTDEVASRWGTRANQPLSRANSPPPAEIFERDRTLEKARELGRRGLLQPKTHMRSDSHDRVFSSAPWRVVDADQGNGGLRNAAEAAARDGKLGDYTWVGTLGMPTDALEGTQQKLDIEDTLTNEYDMMTVFCSDKDFDGHYSHFCKQILWPVFHYQIPDNPKSKAYEDHSWKYYVNVNQAFADKIVQNWKRGDVIWVHDYHLLLVPGMVRKKLPDAKIGFFLHVAFPSSEVFRCLAVRKELLEGMLGANLVGFQIQEYTRHFLQTCSRILSVEATPEGIEMEDRFVDVVNTAIGIDPISLDKNRGERDVLRWLNILQERYKGKKLIVARDKLDHVRGVRQKLLAYELFLNKNPQWREHTVLIQVALSSSQNSDLDATVSDIVTRVNSSWANLAYQPVVYLKQDIDYAQYLALLTIADALMITSQREGMNLTSHEYIFCQDGKVYPNRKHGSLILSEFTGTSSLFSKSELSVNPWDYRQCADAIKQALEMDDDEKTRRWENLHQSVAQHTGSHWFAELLSHLDRAYEEQHKRAQTSVPRLSIQDVCKRYEASNRRLFMLDYEGTLVSWGPVNQIIPVSPQRTLDVLNDLLLDERNIVYVMSGRRPEEVDRVFRRVPGLGLIAENGCFIKDCGSEKWVEMSDSAHIDNWKASVKDILRYYLERTPGAEVEERHCSVLFHYDGAEDQEAAARLAADCASHVNDACESQRVHAIVLDGTIAVEPLDWTKSTAAHMVFEKLLTSQACSEGKGEGKKPIDFLMVVGDGREDEKVFKWANKLGKRRTIDNVVTVSLGNRSTEAAATLSQGVSGKLTRDFASRGLQLLTVFLAPGVLSCLQRLASL</sequence>
<feature type="region of interest" description="Disordered" evidence="6">
    <location>
        <begin position="19"/>
        <end position="80"/>
    </location>
</feature>
<gene>
    <name evidence="7" type="ORF">MHUMG1_01360</name>
</gene>
<evidence type="ECO:0000256" key="1">
    <source>
        <dbReference type="ARBA" id="ARBA00004496"/>
    </source>
</evidence>
<evidence type="ECO:0000256" key="5">
    <source>
        <dbReference type="ARBA" id="ARBA00022553"/>
    </source>
</evidence>